<evidence type="ECO:0000259" key="5">
    <source>
        <dbReference type="Pfam" id="PF05916"/>
    </source>
</evidence>
<comment type="subcellular location">
    <subcellularLocation>
        <location evidence="1">Nucleus</location>
    </subcellularLocation>
</comment>
<dbReference type="CDD" id="cd21696">
    <property type="entry name" value="GINS_B_Psf1"/>
    <property type="match status" value="1"/>
</dbReference>
<dbReference type="GO" id="GO:0000811">
    <property type="term" value="C:GINS complex"/>
    <property type="evidence" value="ECO:0007669"/>
    <property type="project" value="InterPro"/>
</dbReference>
<gene>
    <name evidence="7" type="ORF">H6P81_019751</name>
</gene>
<keyword evidence="4" id="KW-0539">Nucleus</keyword>
<dbReference type="InterPro" id="IPR056783">
    <property type="entry name" value="PSF1_C"/>
</dbReference>
<dbReference type="PANTHER" id="PTHR12914:SF2">
    <property type="entry name" value="DNA REPLICATION COMPLEX GINS PROTEIN PSF1"/>
    <property type="match status" value="1"/>
</dbReference>
<name>A0AAV7DVP9_ARIFI</name>
<feature type="domain" description="DNA replication complex GINS protein PSF1 C-terminal" evidence="6">
    <location>
        <begin position="146"/>
        <end position="196"/>
    </location>
</feature>
<reference evidence="7 8" key="1">
    <citation type="submission" date="2021-07" db="EMBL/GenBank/DDBJ databases">
        <title>The Aristolochia fimbriata genome: insights into angiosperm evolution, floral development and chemical biosynthesis.</title>
        <authorList>
            <person name="Jiao Y."/>
        </authorList>
    </citation>
    <scope>NUCLEOTIDE SEQUENCE [LARGE SCALE GENOMIC DNA]</scope>
    <source>
        <strain evidence="7">IBCAS-2021</strain>
        <tissue evidence="7">Leaf</tissue>
    </source>
</reference>
<evidence type="ECO:0000259" key="6">
    <source>
        <dbReference type="Pfam" id="PF24997"/>
    </source>
</evidence>
<dbReference type="AlphaFoldDB" id="A0AAV7DVP9"/>
<evidence type="ECO:0000256" key="2">
    <source>
        <dbReference type="ARBA" id="ARBA00006677"/>
    </source>
</evidence>
<dbReference type="Pfam" id="PF05916">
    <property type="entry name" value="Sld5"/>
    <property type="match status" value="1"/>
</dbReference>
<proteinExistence type="inferred from homology"/>
<dbReference type="InterPro" id="IPR021151">
    <property type="entry name" value="GINS_A"/>
</dbReference>
<dbReference type="Pfam" id="PF24997">
    <property type="entry name" value="PSF1_C"/>
    <property type="match status" value="1"/>
</dbReference>
<dbReference type="EMBL" id="JAINDJ010000008">
    <property type="protein sequence ID" value="KAG9439586.1"/>
    <property type="molecule type" value="Genomic_DNA"/>
</dbReference>
<keyword evidence="8" id="KW-1185">Reference proteome</keyword>
<dbReference type="GO" id="GO:1902983">
    <property type="term" value="P:DNA strand elongation involved in mitotic DNA replication"/>
    <property type="evidence" value="ECO:0007669"/>
    <property type="project" value="TreeGrafter"/>
</dbReference>
<comment type="similarity">
    <text evidence="2">Belongs to the GINS1/PSF1 family.</text>
</comment>
<evidence type="ECO:0000256" key="3">
    <source>
        <dbReference type="ARBA" id="ARBA00022705"/>
    </source>
</evidence>
<organism evidence="7 8">
    <name type="scientific">Aristolochia fimbriata</name>
    <name type="common">White veined hardy Dutchman's pipe vine</name>
    <dbReference type="NCBI Taxonomy" id="158543"/>
    <lineage>
        <taxon>Eukaryota</taxon>
        <taxon>Viridiplantae</taxon>
        <taxon>Streptophyta</taxon>
        <taxon>Embryophyta</taxon>
        <taxon>Tracheophyta</taxon>
        <taxon>Spermatophyta</taxon>
        <taxon>Magnoliopsida</taxon>
        <taxon>Magnoliidae</taxon>
        <taxon>Piperales</taxon>
        <taxon>Aristolochiaceae</taxon>
        <taxon>Aristolochia</taxon>
    </lineage>
</organism>
<evidence type="ECO:0000313" key="7">
    <source>
        <dbReference type="EMBL" id="KAG9439586.1"/>
    </source>
</evidence>
<evidence type="ECO:0000313" key="8">
    <source>
        <dbReference type="Proteomes" id="UP000825729"/>
    </source>
</evidence>
<evidence type="ECO:0000256" key="1">
    <source>
        <dbReference type="ARBA" id="ARBA00004123"/>
    </source>
</evidence>
<dbReference type="Gene3D" id="1.20.58.1030">
    <property type="match status" value="1"/>
</dbReference>
<dbReference type="CDD" id="cd11710">
    <property type="entry name" value="GINS_A_psf1"/>
    <property type="match status" value="1"/>
</dbReference>
<dbReference type="SUPFAM" id="SSF158573">
    <property type="entry name" value="GINS helical bundle-like"/>
    <property type="match status" value="1"/>
</dbReference>
<accession>A0AAV7DVP9</accession>
<dbReference type="InterPro" id="IPR036224">
    <property type="entry name" value="GINS_bundle-like_dom_sf"/>
</dbReference>
<dbReference type="Proteomes" id="UP000825729">
    <property type="component" value="Unassembled WGS sequence"/>
</dbReference>
<dbReference type="PANTHER" id="PTHR12914">
    <property type="entry name" value="PARTNER OF SLD5"/>
    <property type="match status" value="1"/>
</dbReference>
<evidence type="ECO:0008006" key="9">
    <source>
        <dbReference type="Google" id="ProtNLM"/>
    </source>
</evidence>
<dbReference type="InterPro" id="IPR005339">
    <property type="entry name" value="GINS_Psf1"/>
</dbReference>
<comment type="caution">
    <text evidence="7">The sequence shown here is derived from an EMBL/GenBank/DDBJ whole genome shotgun (WGS) entry which is preliminary data.</text>
</comment>
<keyword evidence="3" id="KW-0235">DNA replication</keyword>
<sequence length="197" mass="22830">MYGRNAGKLLREVACSESGHLTSFNNILFDKVIQDCSEHHLQLQSLMRKIQDQGLDIQTTRNSDHFGAVIHHLSLIRNKRCLMAYMNHRLEIIRSLRWKVGRELPEEIQQKLTQSERDYFKNHSLALESYMSELDLELTVDMVPPKDPYIQVRVLEDIGDVLLSSAQTTLLRHSVHSLRRSDAEPYISQGLMEEFLG</sequence>
<feature type="domain" description="GINS subunit" evidence="5">
    <location>
        <begin position="64"/>
        <end position="134"/>
    </location>
</feature>
<evidence type="ECO:0000256" key="4">
    <source>
        <dbReference type="ARBA" id="ARBA00023242"/>
    </source>
</evidence>
<protein>
    <recommendedName>
        <fullName evidence="9">GINS subunit domain-containing protein</fullName>
    </recommendedName>
</protein>